<keyword evidence="2" id="KW-1185">Reference proteome</keyword>
<dbReference type="OrthoDB" id="5395785at2759"/>
<dbReference type="AlphaFoldDB" id="A0A8H7APF7"/>
<evidence type="ECO:0000313" key="2">
    <source>
        <dbReference type="Proteomes" id="UP000606974"/>
    </source>
</evidence>
<comment type="caution">
    <text evidence="1">The sequence shown here is derived from an EMBL/GenBank/DDBJ whole genome shotgun (WGS) entry which is preliminary data.</text>
</comment>
<protein>
    <recommendedName>
        <fullName evidence="3">F-box domain-containing protein</fullName>
    </recommendedName>
</protein>
<accession>A0A8H7APF7</accession>
<dbReference type="EMBL" id="JAACFV010000028">
    <property type="protein sequence ID" value="KAF7510607.1"/>
    <property type="molecule type" value="Genomic_DNA"/>
</dbReference>
<evidence type="ECO:0008006" key="3">
    <source>
        <dbReference type="Google" id="ProtNLM"/>
    </source>
</evidence>
<reference evidence="1" key="1">
    <citation type="submission" date="2020-02" db="EMBL/GenBank/DDBJ databases">
        <authorList>
            <person name="Palmer J.M."/>
        </authorList>
    </citation>
    <scope>NUCLEOTIDE SEQUENCE</scope>
    <source>
        <strain evidence="1">EPUS1.4</strain>
        <tissue evidence="1">Thallus</tissue>
    </source>
</reference>
<name>A0A8H7APF7_9EURO</name>
<organism evidence="1 2">
    <name type="scientific">Endocarpon pusillum</name>
    <dbReference type="NCBI Taxonomy" id="364733"/>
    <lineage>
        <taxon>Eukaryota</taxon>
        <taxon>Fungi</taxon>
        <taxon>Dikarya</taxon>
        <taxon>Ascomycota</taxon>
        <taxon>Pezizomycotina</taxon>
        <taxon>Eurotiomycetes</taxon>
        <taxon>Chaetothyriomycetidae</taxon>
        <taxon>Verrucariales</taxon>
        <taxon>Verrucariaceae</taxon>
        <taxon>Endocarpon</taxon>
    </lineage>
</organism>
<proteinExistence type="predicted"/>
<sequence length="526" mass="60528">MNSPSSSTKHLPAEIWNKILASLAHELPDYGDIEETSPKKIEPPASFIAGRSTLLHLCLMSRRLDDLARPFLYKTVVIWKAEFLLLLWRALNSRLELGHFIRELACWVALTRGTVIQKIISLTEEQLESSPSDRDLYQTIIKRHDVPQLLLFEILCRSQQLTMLSLLVPRSAEDMEYSTLMAMIAGSRRSYNSSIAMTTQDHDHQLEISHSLTSIELCRDWENSAAWGTEEYLEDVGFDHQDYWPLLKTSNLIRLHCYGDDASNGLAFLLEEDGSIGCGAPPEAYLGTVREVHLDSSSSGPNSLYYICRHAPQLQALRVSHRRHSQDSVMWVHAAANNLDSGLLMRAATLRHLHLDFYDSGEYRLTSLPHLLRLETLHIQLQTLFGKMSALNKYDIGDMFPSSLVELTLHDQWQQDVIETEERTKMYSGLMDPEEFQGGWIMSHGMTEAGFWYRYQNVVLRMLVRLCDVSADRLPQLRRVQYVSDFWSRRKWGQQNLFDEVQAGFSKRNIEFYAGEIRRQKDSIKS</sequence>
<gene>
    <name evidence="1" type="ORF">GJ744_006219</name>
</gene>
<evidence type="ECO:0000313" key="1">
    <source>
        <dbReference type="EMBL" id="KAF7510607.1"/>
    </source>
</evidence>
<dbReference type="Proteomes" id="UP000606974">
    <property type="component" value="Unassembled WGS sequence"/>
</dbReference>